<dbReference type="PANTHER" id="PTHR30006">
    <property type="entry name" value="THIAMINE-BINDING PERIPLASMIC PROTEIN-RELATED"/>
    <property type="match status" value="1"/>
</dbReference>
<evidence type="ECO:0000313" key="2">
    <source>
        <dbReference type="EMBL" id="MFC4264910.1"/>
    </source>
</evidence>
<dbReference type="PROSITE" id="PS51318">
    <property type="entry name" value="TAT"/>
    <property type="match status" value="1"/>
</dbReference>
<gene>
    <name evidence="2" type="ORF">ACFOW9_04775</name>
</gene>
<dbReference type="RefSeq" id="WP_230066523.1">
    <property type="nucleotide sequence ID" value="NZ_BAABLL010000019.1"/>
</dbReference>
<name>A0ABV8QZ38_9MICC</name>
<dbReference type="Pfam" id="PF13416">
    <property type="entry name" value="SBP_bac_8"/>
    <property type="match status" value="1"/>
</dbReference>
<protein>
    <submittedName>
        <fullName evidence="2">ABC transporter substrate-binding protein</fullName>
    </submittedName>
</protein>
<dbReference type="Gene3D" id="3.40.190.10">
    <property type="entry name" value="Periplasmic binding protein-like II"/>
    <property type="match status" value="2"/>
</dbReference>
<proteinExistence type="predicted"/>
<keyword evidence="1" id="KW-0732">Signal</keyword>
<comment type="caution">
    <text evidence="2">The sequence shown here is derived from an EMBL/GenBank/DDBJ whole genome shotgun (WGS) entry which is preliminary data.</text>
</comment>
<accession>A0ABV8QZ38</accession>
<dbReference type="SUPFAM" id="SSF53850">
    <property type="entry name" value="Periplasmic binding protein-like II"/>
    <property type="match status" value="1"/>
</dbReference>
<reference evidence="3" key="1">
    <citation type="journal article" date="2019" name="Int. J. Syst. Evol. Microbiol.">
        <title>The Global Catalogue of Microorganisms (GCM) 10K type strain sequencing project: providing services to taxonomists for standard genome sequencing and annotation.</title>
        <authorList>
            <consortium name="The Broad Institute Genomics Platform"/>
            <consortium name="The Broad Institute Genome Sequencing Center for Infectious Disease"/>
            <person name="Wu L."/>
            <person name="Ma J."/>
        </authorList>
    </citation>
    <scope>NUCLEOTIDE SEQUENCE [LARGE SCALE GENOMIC DNA]</scope>
    <source>
        <strain evidence="3">CGMCC 1.10698</strain>
    </source>
</reference>
<organism evidence="2 3">
    <name type="scientific">Arthrobacter cryoconiti</name>
    <dbReference type="NCBI Taxonomy" id="748907"/>
    <lineage>
        <taxon>Bacteria</taxon>
        <taxon>Bacillati</taxon>
        <taxon>Actinomycetota</taxon>
        <taxon>Actinomycetes</taxon>
        <taxon>Micrococcales</taxon>
        <taxon>Micrococcaceae</taxon>
        <taxon>Arthrobacter</taxon>
    </lineage>
</organism>
<dbReference type="PANTHER" id="PTHR30006:SF25">
    <property type="entry name" value="PHOSPHOGLYCERATE TRANSPORT REGULATORY PROTEIN PGTC"/>
    <property type="match status" value="1"/>
</dbReference>
<dbReference type="EMBL" id="JBHSCQ010000005">
    <property type="protein sequence ID" value="MFC4264910.1"/>
    <property type="molecule type" value="Genomic_DNA"/>
</dbReference>
<dbReference type="InterPro" id="IPR006059">
    <property type="entry name" value="SBP"/>
</dbReference>
<evidence type="ECO:0000256" key="1">
    <source>
        <dbReference type="ARBA" id="ARBA00022729"/>
    </source>
</evidence>
<dbReference type="InterPro" id="IPR006311">
    <property type="entry name" value="TAT_signal"/>
</dbReference>
<evidence type="ECO:0000313" key="3">
    <source>
        <dbReference type="Proteomes" id="UP001595773"/>
    </source>
</evidence>
<dbReference type="Proteomes" id="UP001595773">
    <property type="component" value="Unassembled WGS sequence"/>
</dbReference>
<sequence length="389" mass="41488">MFHDSTNNASSLSRRRVMGLGLLGAAGLAATLTACGTSAGPGTTKPGAAGSGTPSYYPADYSKLMDASKTEGGSLVIYSNTDQENWAPILRDFKAKYPWTKVSADNLDSDEVFQRQLSESATGKAPADMLVSNAVQAWASYATKPDSLMSYDSPETKQLPEFAQLMPNVWAMSLDPVGIAYNSALMKDAPTSIADLAKMVSADTGNYKNKITTRDVKGAWGFSVSHAFTQGNSKSWNSLDEILPQARPETSSGTQKEKILSGEYLAGFFISSAVGYPAEKASGGLVKFVLPKDGTVVLGRGIGITPKAPHPATAKLFLDFVLSEDGQNAVAEGGLSSYRENVELKEGRHTYQEVEKLAGKDAIIRVPYKVVPESEVTPFVSKWNAKLGS</sequence>
<keyword evidence="3" id="KW-1185">Reference proteome</keyword>